<keyword evidence="7" id="KW-1185">Reference proteome</keyword>
<dbReference type="InterPro" id="IPR050223">
    <property type="entry name" value="D-isomer_2-hydroxyacid_DH"/>
</dbReference>
<dbReference type="CDD" id="cd12168">
    <property type="entry name" value="Mand_dh_like"/>
    <property type="match status" value="1"/>
</dbReference>
<evidence type="ECO:0000256" key="3">
    <source>
        <dbReference type="RuleBase" id="RU003719"/>
    </source>
</evidence>
<dbReference type="SUPFAM" id="SSF52283">
    <property type="entry name" value="Formate/glycerate dehydrogenase catalytic domain-like"/>
    <property type="match status" value="1"/>
</dbReference>
<evidence type="ECO:0000256" key="1">
    <source>
        <dbReference type="ARBA" id="ARBA00005854"/>
    </source>
</evidence>
<evidence type="ECO:0008006" key="8">
    <source>
        <dbReference type="Google" id="ProtNLM"/>
    </source>
</evidence>
<dbReference type="Gene3D" id="3.40.50.720">
    <property type="entry name" value="NAD(P)-binding Rossmann-like Domain"/>
    <property type="match status" value="2"/>
</dbReference>
<organism evidence="6 7">
    <name type="scientific">Candida theae</name>
    <dbReference type="NCBI Taxonomy" id="1198502"/>
    <lineage>
        <taxon>Eukaryota</taxon>
        <taxon>Fungi</taxon>
        <taxon>Dikarya</taxon>
        <taxon>Ascomycota</taxon>
        <taxon>Saccharomycotina</taxon>
        <taxon>Pichiomycetes</taxon>
        <taxon>Debaryomycetaceae</taxon>
        <taxon>Candida/Lodderomyces clade</taxon>
        <taxon>Candida</taxon>
    </lineage>
</organism>
<reference evidence="6 7" key="1">
    <citation type="journal article" date="2022" name="DNA Res.">
        <title>Genome analysis of five recently described species of the CUG-Ser clade uncovers Candida theae as a new hybrid lineage with pathogenic potential in the Candida parapsilosis species complex.</title>
        <authorList>
            <person name="Mixao V."/>
            <person name="Del Olmo V."/>
            <person name="Hegedusova E."/>
            <person name="Saus E."/>
            <person name="Pryszcz L."/>
            <person name="Cillingova A."/>
            <person name="Nosek J."/>
            <person name="Gabaldon T."/>
        </authorList>
    </citation>
    <scope>NUCLEOTIDE SEQUENCE [LARGE SCALE GENOMIC DNA]</scope>
    <source>
        <strain evidence="6 7">CBS 12239</strain>
    </source>
</reference>
<dbReference type="Pfam" id="PF02826">
    <property type="entry name" value="2-Hacid_dh_C"/>
    <property type="match status" value="1"/>
</dbReference>
<dbReference type="AlphaFoldDB" id="A0AAD5FXA5"/>
<dbReference type="GeneID" id="76152058"/>
<evidence type="ECO:0000259" key="4">
    <source>
        <dbReference type="Pfam" id="PF00389"/>
    </source>
</evidence>
<accession>A0AAD5FXA5</accession>
<dbReference type="EMBL" id="JAIHNG010000139">
    <property type="protein sequence ID" value="KAI5953791.1"/>
    <property type="molecule type" value="Genomic_DNA"/>
</dbReference>
<dbReference type="SUPFAM" id="SSF51735">
    <property type="entry name" value="NAD(P)-binding Rossmann-fold domains"/>
    <property type="match status" value="1"/>
</dbReference>
<name>A0AAD5FXA5_9ASCO</name>
<dbReference type="InterPro" id="IPR036291">
    <property type="entry name" value="NAD(P)-bd_dom_sf"/>
</dbReference>
<gene>
    <name evidence="6" type="ORF">KGF57_004000</name>
</gene>
<comment type="caution">
    <text evidence="6">The sequence shown here is derived from an EMBL/GenBank/DDBJ whole genome shotgun (WGS) entry which is preliminary data.</text>
</comment>
<feature type="domain" description="D-isomer specific 2-hydroxyacid dehydrogenase NAD-binding" evidence="5">
    <location>
        <begin position="153"/>
        <end position="329"/>
    </location>
</feature>
<dbReference type="Proteomes" id="UP001204833">
    <property type="component" value="Unassembled WGS sequence"/>
</dbReference>
<evidence type="ECO:0000313" key="6">
    <source>
        <dbReference type="EMBL" id="KAI5953791.1"/>
    </source>
</evidence>
<dbReference type="InterPro" id="IPR029752">
    <property type="entry name" value="D-isomer_DH_CS1"/>
</dbReference>
<sequence length="374" mass="41844">MASRFIKYKTAPVFPKLQYSIKQFSSKSFKFIMPKPKVLRVGKISFAHEKWDEISKLVQVVDCESANRDEFFQDLQGKYKDVTNILRTFASVEQTGRFDEELASHMPDTLVSVSHTGAGYDQVDIDPFTKRGVQVSNVTVPVEAPTADTALYLTLTCLRNFQQGHDLMMQGEWPKKGFAGAKLGRSPEGKVVGILGMGGIGRAIRDRLRPLGFKEIVYHNRSQLKPELENGAKYVSKDELYKQADIICISVPLNAHTRHSINKEEISKMKDGVIIINTARGAVIDESQLPELIQTGKIGAFGADVFENEPEVSQKLLDFPNVVSLPHMGTFTYEAVKNMEEWAADNVEVCLKTGKVKSIVPEQYDMKIDAKPLI</sequence>
<dbReference type="GO" id="GO:0016618">
    <property type="term" value="F:hydroxypyruvate reductase [NAD(P)H] activity"/>
    <property type="evidence" value="ECO:0007669"/>
    <property type="project" value="TreeGrafter"/>
</dbReference>
<dbReference type="RefSeq" id="XP_051607575.1">
    <property type="nucleotide sequence ID" value="XM_051753477.1"/>
</dbReference>
<protein>
    <recommendedName>
        <fullName evidence="8">Glyoxylate reductase</fullName>
    </recommendedName>
</protein>
<dbReference type="GO" id="GO:0051287">
    <property type="term" value="F:NAD binding"/>
    <property type="evidence" value="ECO:0007669"/>
    <property type="project" value="InterPro"/>
</dbReference>
<dbReference type="InterPro" id="IPR006140">
    <property type="entry name" value="D-isomer_DH_NAD-bd"/>
</dbReference>
<dbReference type="InterPro" id="IPR006139">
    <property type="entry name" value="D-isomer_2_OHA_DH_cat_dom"/>
</dbReference>
<dbReference type="PANTHER" id="PTHR10996:SF257">
    <property type="entry name" value="GLYOXYLATE REDUCTASE 1"/>
    <property type="match status" value="1"/>
</dbReference>
<comment type="similarity">
    <text evidence="1 3">Belongs to the D-isomer specific 2-hydroxyacid dehydrogenase family.</text>
</comment>
<evidence type="ECO:0000259" key="5">
    <source>
        <dbReference type="Pfam" id="PF02826"/>
    </source>
</evidence>
<evidence type="ECO:0000313" key="7">
    <source>
        <dbReference type="Proteomes" id="UP001204833"/>
    </source>
</evidence>
<dbReference type="PROSITE" id="PS00671">
    <property type="entry name" value="D_2_HYDROXYACID_DH_3"/>
    <property type="match status" value="1"/>
</dbReference>
<keyword evidence="2 3" id="KW-0560">Oxidoreductase</keyword>
<dbReference type="InterPro" id="IPR029753">
    <property type="entry name" value="D-isomer_DH_CS"/>
</dbReference>
<dbReference type="FunFam" id="3.40.50.720:FF:000026">
    <property type="entry name" value="Glyoxylate/hydroxypyruvate reductase B"/>
    <property type="match status" value="1"/>
</dbReference>
<proteinExistence type="inferred from homology"/>
<dbReference type="PROSITE" id="PS00065">
    <property type="entry name" value="D_2_HYDROXYACID_DH_1"/>
    <property type="match status" value="1"/>
</dbReference>
<dbReference type="Pfam" id="PF00389">
    <property type="entry name" value="2-Hacid_dh"/>
    <property type="match status" value="1"/>
</dbReference>
<feature type="domain" description="D-isomer specific 2-hydroxyacid dehydrogenase catalytic" evidence="4">
    <location>
        <begin position="91"/>
        <end position="360"/>
    </location>
</feature>
<dbReference type="GO" id="GO:0005829">
    <property type="term" value="C:cytosol"/>
    <property type="evidence" value="ECO:0007669"/>
    <property type="project" value="TreeGrafter"/>
</dbReference>
<dbReference type="GO" id="GO:0030267">
    <property type="term" value="F:glyoxylate reductase (NADPH) activity"/>
    <property type="evidence" value="ECO:0007669"/>
    <property type="project" value="TreeGrafter"/>
</dbReference>
<evidence type="ECO:0000256" key="2">
    <source>
        <dbReference type="ARBA" id="ARBA00023002"/>
    </source>
</evidence>
<dbReference type="PANTHER" id="PTHR10996">
    <property type="entry name" value="2-HYDROXYACID DEHYDROGENASE-RELATED"/>
    <property type="match status" value="1"/>
</dbReference>